<comment type="caution">
    <text evidence="3">The sequence shown here is derived from an EMBL/GenBank/DDBJ whole genome shotgun (WGS) entry which is preliminary data.</text>
</comment>
<reference evidence="3 4" key="1">
    <citation type="submission" date="2016-10" db="EMBL/GenBank/DDBJ databases">
        <authorList>
            <person name="Varghese N."/>
            <person name="Submissions S."/>
        </authorList>
    </citation>
    <scope>NUCLEOTIDE SEQUENCE [LARGE SCALE GENOMIC DNA]</scope>
    <source>
        <strain evidence="3 4">FF3</strain>
    </source>
</reference>
<dbReference type="AlphaFoldDB" id="A0A975WCR6"/>
<evidence type="ECO:0000313" key="3">
    <source>
        <dbReference type="EMBL" id="SEJ93933.1"/>
    </source>
</evidence>
<keyword evidence="3" id="KW-0969">Cilium</keyword>
<evidence type="ECO:0000313" key="4">
    <source>
        <dbReference type="Proteomes" id="UP000182932"/>
    </source>
</evidence>
<dbReference type="Pfam" id="PF02049">
    <property type="entry name" value="FliE"/>
    <property type="match status" value="1"/>
</dbReference>
<dbReference type="GeneID" id="80819786"/>
<keyword evidence="1 2" id="KW-0975">Bacterial flagellum</keyword>
<sequence>MAEPTSLMSVNAASGAYRASRDMTTESAGAATEAGSSFAEMVAQSGRETVNAIRDAEATAVTGLHGGADTQAVVEATLELESTVQVAVSVRDKLVEAYKEILAMPV</sequence>
<evidence type="ECO:0000256" key="1">
    <source>
        <dbReference type="ARBA" id="ARBA00023143"/>
    </source>
</evidence>
<dbReference type="Proteomes" id="UP000182932">
    <property type="component" value="Unassembled WGS sequence"/>
</dbReference>
<keyword evidence="3" id="KW-0282">Flagellum</keyword>
<gene>
    <name evidence="2" type="primary">fliE</name>
    <name evidence="3" type="ORF">SAMN04487940_114123</name>
</gene>
<dbReference type="GO" id="GO:0071973">
    <property type="term" value="P:bacterial-type flagellum-dependent cell motility"/>
    <property type="evidence" value="ECO:0007669"/>
    <property type="project" value="InterPro"/>
</dbReference>
<proteinExistence type="inferred from homology"/>
<accession>A0A975WCR6</accession>
<dbReference type="GO" id="GO:0005198">
    <property type="term" value="F:structural molecule activity"/>
    <property type="evidence" value="ECO:0007669"/>
    <property type="project" value="InterPro"/>
</dbReference>
<evidence type="ECO:0000256" key="2">
    <source>
        <dbReference type="HAMAP-Rule" id="MF_00724"/>
    </source>
</evidence>
<dbReference type="EMBL" id="FNYY01000014">
    <property type="protein sequence ID" value="SEJ93933.1"/>
    <property type="molecule type" value="Genomic_DNA"/>
</dbReference>
<dbReference type="InterPro" id="IPR001624">
    <property type="entry name" value="FliE"/>
</dbReference>
<keyword evidence="3" id="KW-0966">Cell projection</keyword>
<organism evidence="3 4">
    <name type="scientific">Marinovum algicola</name>
    <dbReference type="NCBI Taxonomy" id="42444"/>
    <lineage>
        <taxon>Bacteria</taxon>
        <taxon>Pseudomonadati</taxon>
        <taxon>Pseudomonadota</taxon>
        <taxon>Alphaproteobacteria</taxon>
        <taxon>Rhodobacterales</taxon>
        <taxon>Roseobacteraceae</taxon>
        <taxon>Marinovum</taxon>
    </lineage>
</organism>
<dbReference type="GO" id="GO:0009425">
    <property type="term" value="C:bacterial-type flagellum basal body"/>
    <property type="evidence" value="ECO:0007669"/>
    <property type="project" value="UniProtKB-SubCell"/>
</dbReference>
<dbReference type="HAMAP" id="MF_00724">
    <property type="entry name" value="FliE"/>
    <property type="match status" value="1"/>
</dbReference>
<comment type="similarity">
    <text evidence="2">Belongs to the FliE family.</text>
</comment>
<dbReference type="GO" id="GO:0003774">
    <property type="term" value="F:cytoskeletal motor activity"/>
    <property type="evidence" value="ECO:0007669"/>
    <property type="project" value="InterPro"/>
</dbReference>
<name>A0A975WCR6_9RHOB</name>
<protein>
    <recommendedName>
        <fullName evidence="2">Flagellar hook-basal body complex protein FliE</fullName>
    </recommendedName>
</protein>
<dbReference type="RefSeq" id="WP_074837728.1">
    <property type="nucleotide sequence ID" value="NZ_CATLQZ010000011.1"/>
</dbReference>
<keyword evidence="4" id="KW-1185">Reference proteome</keyword>
<comment type="subcellular location">
    <subcellularLocation>
        <location evidence="2">Bacterial flagellum basal body</location>
    </subcellularLocation>
</comment>